<dbReference type="InterPro" id="IPR027417">
    <property type="entry name" value="P-loop_NTPase"/>
</dbReference>
<organism evidence="1 2">
    <name type="scientific">Calidithermus terrae</name>
    <dbReference type="NCBI Taxonomy" id="1408545"/>
    <lineage>
        <taxon>Bacteria</taxon>
        <taxon>Thermotogati</taxon>
        <taxon>Deinococcota</taxon>
        <taxon>Deinococci</taxon>
        <taxon>Thermales</taxon>
        <taxon>Thermaceae</taxon>
        <taxon>Calidithermus</taxon>
    </lineage>
</organism>
<proteinExistence type="predicted"/>
<dbReference type="PANTHER" id="PTHR37816:SF1">
    <property type="entry name" value="TOXIN"/>
    <property type="match status" value="1"/>
</dbReference>
<dbReference type="EC" id="2.7.1.71" evidence="1"/>
<dbReference type="OrthoDB" id="1201990at2"/>
<dbReference type="Proteomes" id="UP000265715">
    <property type="component" value="Unassembled WGS sequence"/>
</dbReference>
<dbReference type="Gene3D" id="3.40.50.300">
    <property type="entry name" value="P-loop containing nucleotide triphosphate hydrolases"/>
    <property type="match status" value="1"/>
</dbReference>
<dbReference type="EMBL" id="QXDL01000007">
    <property type="protein sequence ID" value="RIH90549.1"/>
    <property type="molecule type" value="Genomic_DNA"/>
</dbReference>
<sequence>MPLQRVVVFGTTGSGKSTLARRLGERLGLPHLETDALHWNPGWVPTPEPEFRAKVGKATGGPRWVTEGNYSAIRDVLLSRADTAIWLDYPFPTSPGELEAWLRESGARAAASR</sequence>
<dbReference type="PANTHER" id="PTHR37816">
    <property type="entry name" value="YALI0E33011P"/>
    <property type="match status" value="1"/>
</dbReference>
<dbReference type="AlphaFoldDB" id="A0A399F5J8"/>
<keyword evidence="2" id="KW-1185">Reference proteome</keyword>
<accession>A0A399F5J8</accession>
<dbReference type="InterPro" id="IPR052922">
    <property type="entry name" value="Cytidylate_Kinase-2"/>
</dbReference>
<reference evidence="1 2" key="1">
    <citation type="submission" date="2018-08" db="EMBL/GenBank/DDBJ databases">
        <title>Meiothermus terrae DSM 26712 genome sequencing project.</title>
        <authorList>
            <person name="Da Costa M.S."/>
            <person name="Albuquerque L."/>
            <person name="Raposo P."/>
            <person name="Froufe H.J.C."/>
            <person name="Barroso C.S."/>
            <person name="Egas C."/>
        </authorList>
    </citation>
    <scope>NUCLEOTIDE SEQUENCE [LARGE SCALE GENOMIC DNA]</scope>
    <source>
        <strain evidence="1 2">DSM 26712</strain>
    </source>
</reference>
<name>A0A399F5J8_9DEIN</name>
<protein>
    <submittedName>
        <fullName evidence="1">Shikimate kinase</fullName>
        <ecNumber evidence="1">2.7.1.71</ecNumber>
    </submittedName>
</protein>
<evidence type="ECO:0000313" key="1">
    <source>
        <dbReference type="EMBL" id="RIH90549.1"/>
    </source>
</evidence>
<comment type="caution">
    <text evidence="1">The sequence shown here is derived from an EMBL/GenBank/DDBJ whole genome shotgun (WGS) entry which is preliminary data.</text>
</comment>
<keyword evidence="1" id="KW-0808">Transferase</keyword>
<dbReference type="SUPFAM" id="SSF52540">
    <property type="entry name" value="P-loop containing nucleoside triphosphate hydrolases"/>
    <property type="match status" value="1"/>
</dbReference>
<keyword evidence="1" id="KW-0418">Kinase</keyword>
<dbReference type="RefSeq" id="WP_119313595.1">
    <property type="nucleotide sequence ID" value="NZ_QXDL01000007.1"/>
</dbReference>
<gene>
    <name evidence="1" type="primary">aroK_1</name>
    <name evidence="1" type="ORF">Mterra_00344</name>
</gene>
<evidence type="ECO:0000313" key="2">
    <source>
        <dbReference type="Proteomes" id="UP000265715"/>
    </source>
</evidence>
<dbReference type="GO" id="GO:0004765">
    <property type="term" value="F:shikimate kinase activity"/>
    <property type="evidence" value="ECO:0007669"/>
    <property type="project" value="UniProtKB-EC"/>
</dbReference>